<accession>J3NVZ9</accession>
<feature type="transmembrane region" description="Helical" evidence="6">
    <location>
        <begin position="539"/>
        <end position="562"/>
    </location>
</feature>
<dbReference type="SUPFAM" id="SSF103473">
    <property type="entry name" value="MFS general substrate transporter"/>
    <property type="match status" value="1"/>
</dbReference>
<reference evidence="9" key="5">
    <citation type="submission" date="2018-04" db="UniProtKB">
        <authorList>
            <consortium name="EnsemblFungi"/>
        </authorList>
    </citation>
    <scope>IDENTIFICATION</scope>
    <source>
        <strain evidence="9">R3-111a-1</strain>
    </source>
</reference>
<keyword evidence="2 6" id="KW-0812">Transmembrane</keyword>
<feature type="transmembrane region" description="Helical" evidence="6">
    <location>
        <begin position="298"/>
        <end position="322"/>
    </location>
</feature>
<evidence type="ECO:0000313" key="8">
    <source>
        <dbReference type="EMBL" id="EJT75529.1"/>
    </source>
</evidence>
<dbReference type="RefSeq" id="XP_009221529.1">
    <property type="nucleotide sequence ID" value="XM_009223265.1"/>
</dbReference>
<feature type="transmembrane region" description="Helical" evidence="6">
    <location>
        <begin position="434"/>
        <end position="458"/>
    </location>
</feature>
<feature type="region of interest" description="Disordered" evidence="5">
    <location>
        <begin position="1"/>
        <end position="157"/>
    </location>
</feature>
<keyword evidence="10" id="KW-1185">Reference proteome</keyword>
<sequence length="677" mass="71691">MAAPDRGLEKPEKDPDAGSVTSLSDGSAGSDHSPARSRVGSVTETEREQDTRTAAQLEPLKPPASARTSLQHRRSSCARSERGSLPGASSHDPGRPNHDDGDEPGGFVGEEPLSRLQTAASARSAASRAPEYEVVFDEGDAEGDSKDGDGGGGGTSDNPRSWPILYRGWVIFCVSFSTWVVVLYSTSYTAAIPLLMAEFGVQSTTVATLGVTSYLMGLAVGSIVMAPLSELYGRRPLYICCMSVFALLVIPTGVATSLWGIIVVRFVGALFGAVMISLATGTIVDISNEEHRALCMSLWSIAPFNGPITGPLIGGFVSQFLGWRWNNWLALILAGLTVVLMVTVKETYAPVILQAKAARRRKETDDDRWWSRYDERNMSRADLVRLNLGRPFVLAATEPMLWFFNTWISVIYGILYLCFVAYPVVFAQHRGWSVATTGLSFLGQGVGTLVAIAAEPLCRRLINAHPRDPETGRPRPEAAASLMVVGAVLAPVGQLAFAWTSLPATVHWAVPIAAGVPFGAGNTLCFIYGSNYIASAYGIYAASAMAGNAVIRSAFGATFPLFGPSMYAALSPRWAGTLLGLLEVVLIPVPVAFYRYGGRIRARSPVIRRMREDSARNEGGRARRRRGGGAAGGPVAGVVAAPGEGDAEKAVGVAVAGGGGQVGGAWTPERTPGGAVI</sequence>
<dbReference type="PANTHER" id="PTHR23502:SF12">
    <property type="entry name" value="MULTIDRUG TRANSPORTER, PUTATIVE (AFU_ORTHOLOGUE AFUA_1G06440)-RELATED"/>
    <property type="match status" value="1"/>
</dbReference>
<feature type="transmembrane region" description="Helical" evidence="6">
    <location>
        <begin position="508"/>
        <end position="527"/>
    </location>
</feature>
<feature type="region of interest" description="Disordered" evidence="5">
    <location>
        <begin position="611"/>
        <end position="635"/>
    </location>
</feature>
<dbReference type="PROSITE" id="PS50850">
    <property type="entry name" value="MFS"/>
    <property type="match status" value="1"/>
</dbReference>
<reference evidence="10" key="1">
    <citation type="submission" date="2010-07" db="EMBL/GenBank/DDBJ databases">
        <title>The genome sequence of Gaeumannomyces graminis var. tritici strain R3-111a-1.</title>
        <authorList>
            <consortium name="The Broad Institute Genome Sequencing Platform"/>
            <person name="Ma L.-J."/>
            <person name="Dead R."/>
            <person name="Young S."/>
            <person name="Zeng Q."/>
            <person name="Koehrsen M."/>
            <person name="Alvarado L."/>
            <person name="Berlin A."/>
            <person name="Chapman S.B."/>
            <person name="Chen Z."/>
            <person name="Freedman E."/>
            <person name="Gellesch M."/>
            <person name="Goldberg J."/>
            <person name="Griggs A."/>
            <person name="Gujja S."/>
            <person name="Heilman E.R."/>
            <person name="Heiman D."/>
            <person name="Hepburn T."/>
            <person name="Howarth C."/>
            <person name="Jen D."/>
            <person name="Larson L."/>
            <person name="Mehta T."/>
            <person name="Neiman D."/>
            <person name="Pearson M."/>
            <person name="Roberts A."/>
            <person name="Saif S."/>
            <person name="Shea T."/>
            <person name="Shenoy N."/>
            <person name="Sisk P."/>
            <person name="Stolte C."/>
            <person name="Sykes S."/>
            <person name="Walk T."/>
            <person name="White J."/>
            <person name="Yandava C."/>
            <person name="Haas B."/>
            <person name="Nusbaum C."/>
            <person name="Birren B."/>
        </authorList>
    </citation>
    <scope>NUCLEOTIDE SEQUENCE [LARGE SCALE GENOMIC DNA]</scope>
    <source>
        <strain evidence="10">R3-111a-1</strain>
    </source>
</reference>
<protein>
    <recommendedName>
        <fullName evidence="7">Major facilitator superfamily (MFS) profile domain-containing protein</fullName>
    </recommendedName>
</protein>
<reference evidence="8" key="3">
    <citation type="submission" date="2010-09" db="EMBL/GenBank/DDBJ databases">
        <title>Annotation of Gaeumannomyces graminis var. tritici R3-111a-1.</title>
        <authorList>
            <consortium name="The Broad Institute Genome Sequencing Platform"/>
            <person name="Ma L.-J."/>
            <person name="Dead R."/>
            <person name="Young S.K."/>
            <person name="Zeng Q."/>
            <person name="Gargeya S."/>
            <person name="Fitzgerald M."/>
            <person name="Haas B."/>
            <person name="Abouelleil A."/>
            <person name="Alvarado L."/>
            <person name="Arachchi H.M."/>
            <person name="Berlin A."/>
            <person name="Brown A."/>
            <person name="Chapman S.B."/>
            <person name="Chen Z."/>
            <person name="Dunbar C."/>
            <person name="Freedman E."/>
            <person name="Gearin G."/>
            <person name="Gellesch M."/>
            <person name="Goldberg J."/>
            <person name="Griggs A."/>
            <person name="Gujja S."/>
            <person name="Heiman D."/>
            <person name="Howarth C."/>
            <person name="Larson L."/>
            <person name="Lui A."/>
            <person name="MacDonald P.J.P."/>
            <person name="Mehta T."/>
            <person name="Montmayeur A."/>
            <person name="Murphy C."/>
            <person name="Neiman D."/>
            <person name="Pearson M."/>
            <person name="Priest M."/>
            <person name="Roberts A."/>
            <person name="Saif S."/>
            <person name="Shea T."/>
            <person name="Shenoy N."/>
            <person name="Sisk P."/>
            <person name="Stolte C."/>
            <person name="Sykes S."/>
            <person name="Yandava C."/>
            <person name="Wortman J."/>
            <person name="Nusbaum C."/>
            <person name="Birren B."/>
        </authorList>
    </citation>
    <scope>NUCLEOTIDE SEQUENCE</scope>
    <source>
        <strain evidence="8">R3-111a-1</strain>
    </source>
</reference>
<dbReference type="eggNOG" id="KOG0255">
    <property type="taxonomic scope" value="Eukaryota"/>
</dbReference>
<feature type="transmembrane region" description="Helical" evidence="6">
    <location>
        <begin position="400"/>
        <end position="422"/>
    </location>
</feature>
<dbReference type="CDD" id="cd17323">
    <property type="entry name" value="MFS_Tpo1_MDR_like"/>
    <property type="match status" value="1"/>
</dbReference>
<dbReference type="InterPro" id="IPR020846">
    <property type="entry name" value="MFS_dom"/>
</dbReference>
<dbReference type="HOGENOM" id="CLU_008455_11_6_1"/>
<evidence type="ECO:0000256" key="2">
    <source>
        <dbReference type="ARBA" id="ARBA00022692"/>
    </source>
</evidence>
<evidence type="ECO:0000256" key="3">
    <source>
        <dbReference type="ARBA" id="ARBA00022989"/>
    </source>
</evidence>
<dbReference type="PANTHER" id="PTHR23502">
    <property type="entry name" value="MAJOR FACILITATOR SUPERFAMILY"/>
    <property type="match status" value="1"/>
</dbReference>
<feature type="compositionally biased region" description="Low complexity" evidence="5">
    <location>
        <begin position="119"/>
        <end position="129"/>
    </location>
</feature>
<keyword evidence="4 6" id="KW-0472">Membrane</keyword>
<feature type="transmembrane region" description="Helical" evidence="6">
    <location>
        <begin position="164"/>
        <end position="186"/>
    </location>
</feature>
<feature type="transmembrane region" description="Helical" evidence="6">
    <location>
        <begin position="574"/>
        <end position="594"/>
    </location>
</feature>
<keyword evidence="3 6" id="KW-1133">Transmembrane helix</keyword>
<organism evidence="8">
    <name type="scientific">Gaeumannomyces tritici (strain R3-111a-1)</name>
    <name type="common">Wheat and barley take-all root rot fungus</name>
    <name type="synonym">Gaeumannomyces graminis var. tritici</name>
    <dbReference type="NCBI Taxonomy" id="644352"/>
    <lineage>
        <taxon>Eukaryota</taxon>
        <taxon>Fungi</taxon>
        <taxon>Dikarya</taxon>
        <taxon>Ascomycota</taxon>
        <taxon>Pezizomycotina</taxon>
        <taxon>Sordariomycetes</taxon>
        <taxon>Sordariomycetidae</taxon>
        <taxon>Magnaporthales</taxon>
        <taxon>Magnaporthaceae</taxon>
        <taxon>Gaeumannomyces</taxon>
    </lineage>
</organism>
<gene>
    <name evidence="9" type="primary">20345920</name>
    <name evidence="8" type="ORF">GGTG_05462</name>
</gene>
<dbReference type="GO" id="GO:0005886">
    <property type="term" value="C:plasma membrane"/>
    <property type="evidence" value="ECO:0007669"/>
    <property type="project" value="TreeGrafter"/>
</dbReference>
<dbReference type="Proteomes" id="UP000006039">
    <property type="component" value="Unassembled WGS sequence"/>
</dbReference>
<dbReference type="GO" id="GO:0022857">
    <property type="term" value="F:transmembrane transporter activity"/>
    <property type="evidence" value="ECO:0007669"/>
    <property type="project" value="InterPro"/>
</dbReference>
<evidence type="ECO:0000256" key="5">
    <source>
        <dbReference type="SAM" id="MobiDB-lite"/>
    </source>
</evidence>
<dbReference type="InterPro" id="IPR036259">
    <property type="entry name" value="MFS_trans_sf"/>
</dbReference>
<name>J3NVZ9_GAET3</name>
<dbReference type="VEuPathDB" id="FungiDB:GGTG_05462"/>
<evidence type="ECO:0000256" key="4">
    <source>
        <dbReference type="ARBA" id="ARBA00023136"/>
    </source>
</evidence>
<evidence type="ECO:0000259" key="7">
    <source>
        <dbReference type="PROSITE" id="PS50850"/>
    </source>
</evidence>
<evidence type="ECO:0000313" key="9">
    <source>
        <dbReference type="EnsemblFungi" id="EJT75529"/>
    </source>
</evidence>
<reference evidence="8" key="2">
    <citation type="submission" date="2010-07" db="EMBL/GenBank/DDBJ databases">
        <authorList>
            <consortium name="The Broad Institute Genome Sequencing Platform"/>
            <consortium name="Broad Institute Genome Sequencing Center for Infectious Disease"/>
            <person name="Ma L.-J."/>
            <person name="Dead R."/>
            <person name="Young S."/>
            <person name="Zeng Q."/>
            <person name="Koehrsen M."/>
            <person name="Alvarado L."/>
            <person name="Berlin A."/>
            <person name="Chapman S.B."/>
            <person name="Chen Z."/>
            <person name="Freedman E."/>
            <person name="Gellesch M."/>
            <person name="Goldberg J."/>
            <person name="Griggs A."/>
            <person name="Gujja S."/>
            <person name="Heilman E.R."/>
            <person name="Heiman D."/>
            <person name="Hepburn T."/>
            <person name="Howarth C."/>
            <person name="Jen D."/>
            <person name="Larson L."/>
            <person name="Mehta T."/>
            <person name="Neiman D."/>
            <person name="Pearson M."/>
            <person name="Roberts A."/>
            <person name="Saif S."/>
            <person name="Shea T."/>
            <person name="Shenoy N."/>
            <person name="Sisk P."/>
            <person name="Stolte C."/>
            <person name="Sykes S."/>
            <person name="Walk T."/>
            <person name="White J."/>
            <person name="Yandava C."/>
            <person name="Haas B."/>
            <person name="Nusbaum C."/>
            <person name="Birren B."/>
        </authorList>
    </citation>
    <scope>NUCLEOTIDE SEQUENCE</scope>
    <source>
        <strain evidence="8">R3-111a-1</strain>
    </source>
</reference>
<dbReference type="OrthoDB" id="3365399at2759"/>
<dbReference type="EnsemblFungi" id="EJT75529">
    <property type="protein sequence ID" value="EJT75529"/>
    <property type="gene ID" value="GGTG_05462"/>
</dbReference>
<feature type="transmembrane region" description="Helical" evidence="6">
    <location>
        <begin position="237"/>
        <end position="260"/>
    </location>
</feature>
<dbReference type="Pfam" id="PF07690">
    <property type="entry name" value="MFS_1"/>
    <property type="match status" value="1"/>
</dbReference>
<dbReference type="GeneID" id="20345920"/>
<dbReference type="EMBL" id="GL385397">
    <property type="protein sequence ID" value="EJT75529.1"/>
    <property type="molecule type" value="Genomic_DNA"/>
</dbReference>
<evidence type="ECO:0000313" key="10">
    <source>
        <dbReference type="Proteomes" id="UP000006039"/>
    </source>
</evidence>
<feature type="transmembrane region" description="Helical" evidence="6">
    <location>
        <begin position="328"/>
        <end position="353"/>
    </location>
</feature>
<comment type="subcellular location">
    <subcellularLocation>
        <location evidence="1">Membrane</location>
        <topology evidence="1">Multi-pass membrane protein</topology>
    </subcellularLocation>
</comment>
<feature type="transmembrane region" description="Helical" evidence="6">
    <location>
        <begin position="479"/>
        <end position="502"/>
    </location>
</feature>
<feature type="transmembrane region" description="Helical" evidence="6">
    <location>
        <begin position="206"/>
        <end position="225"/>
    </location>
</feature>
<dbReference type="AlphaFoldDB" id="J3NVZ9"/>
<dbReference type="STRING" id="644352.J3NVZ9"/>
<evidence type="ECO:0000256" key="1">
    <source>
        <dbReference type="ARBA" id="ARBA00004141"/>
    </source>
</evidence>
<dbReference type="FunFam" id="1.20.1250.20:FF:000011">
    <property type="entry name" value="MFS multidrug transporter, putative"/>
    <property type="match status" value="1"/>
</dbReference>
<feature type="domain" description="Major facilitator superfamily (MFS) profile" evidence="7">
    <location>
        <begin position="170"/>
        <end position="592"/>
    </location>
</feature>
<feature type="transmembrane region" description="Helical" evidence="6">
    <location>
        <begin position="266"/>
        <end position="286"/>
    </location>
</feature>
<feature type="compositionally biased region" description="Basic and acidic residues" evidence="5">
    <location>
        <begin position="1"/>
        <end position="16"/>
    </location>
</feature>
<proteinExistence type="predicted"/>
<dbReference type="Gene3D" id="1.20.1250.20">
    <property type="entry name" value="MFS general substrate transporter like domains"/>
    <property type="match status" value="1"/>
</dbReference>
<evidence type="ECO:0000256" key="6">
    <source>
        <dbReference type="SAM" id="Phobius"/>
    </source>
</evidence>
<dbReference type="InterPro" id="IPR011701">
    <property type="entry name" value="MFS"/>
</dbReference>
<reference evidence="9" key="4">
    <citation type="journal article" date="2015" name="G3 (Bethesda)">
        <title>Genome sequences of three phytopathogenic species of the Magnaporthaceae family of fungi.</title>
        <authorList>
            <person name="Okagaki L.H."/>
            <person name="Nunes C.C."/>
            <person name="Sailsbery J."/>
            <person name="Clay B."/>
            <person name="Brown D."/>
            <person name="John T."/>
            <person name="Oh Y."/>
            <person name="Young N."/>
            <person name="Fitzgerald M."/>
            <person name="Haas B.J."/>
            <person name="Zeng Q."/>
            <person name="Young S."/>
            <person name="Adiconis X."/>
            <person name="Fan L."/>
            <person name="Levin J.Z."/>
            <person name="Mitchell T.K."/>
            <person name="Okubara P.A."/>
            <person name="Farman M.L."/>
            <person name="Kohn L.M."/>
            <person name="Birren B."/>
            <person name="Ma L.-J."/>
            <person name="Dean R.A."/>
        </authorList>
    </citation>
    <scope>NUCLEOTIDE SEQUENCE</scope>
    <source>
        <strain evidence="9">R3-111a-1</strain>
    </source>
</reference>
<feature type="compositionally biased region" description="Basic and acidic residues" evidence="5">
    <location>
        <begin position="611"/>
        <end position="621"/>
    </location>
</feature>